<organism evidence="2 3">
    <name type="scientific">Polypedilum vanderplanki</name>
    <name type="common">Sleeping chironomid midge</name>
    <dbReference type="NCBI Taxonomy" id="319348"/>
    <lineage>
        <taxon>Eukaryota</taxon>
        <taxon>Metazoa</taxon>
        <taxon>Ecdysozoa</taxon>
        <taxon>Arthropoda</taxon>
        <taxon>Hexapoda</taxon>
        <taxon>Insecta</taxon>
        <taxon>Pterygota</taxon>
        <taxon>Neoptera</taxon>
        <taxon>Endopterygota</taxon>
        <taxon>Diptera</taxon>
        <taxon>Nematocera</taxon>
        <taxon>Chironomoidea</taxon>
        <taxon>Chironomidae</taxon>
        <taxon>Chironominae</taxon>
        <taxon>Polypedilum</taxon>
        <taxon>Polypedilum</taxon>
    </lineage>
</organism>
<evidence type="ECO:0000313" key="2">
    <source>
        <dbReference type="EMBL" id="KAG5684717.1"/>
    </source>
</evidence>
<name>A0A9J6CRQ8_POLVA</name>
<evidence type="ECO:0000313" key="3">
    <source>
        <dbReference type="Proteomes" id="UP001107558"/>
    </source>
</evidence>
<reference evidence="2" key="1">
    <citation type="submission" date="2021-03" db="EMBL/GenBank/DDBJ databases">
        <title>Chromosome level genome of the anhydrobiotic midge Polypedilum vanderplanki.</title>
        <authorList>
            <person name="Yoshida Y."/>
            <person name="Kikawada T."/>
            <person name="Gusev O."/>
        </authorList>
    </citation>
    <scope>NUCLEOTIDE SEQUENCE</scope>
    <source>
        <strain evidence="2">NIAS01</strain>
        <tissue evidence="2">Whole body or cell culture</tissue>
    </source>
</reference>
<dbReference type="AlphaFoldDB" id="A0A9J6CRQ8"/>
<feature type="signal peptide" evidence="1">
    <location>
        <begin position="1"/>
        <end position="20"/>
    </location>
</feature>
<dbReference type="EMBL" id="JADBJN010000001">
    <property type="protein sequence ID" value="KAG5684717.1"/>
    <property type="molecule type" value="Genomic_DNA"/>
</dbReference>
<dbReference type="Proteomes" id="UP001107558">
    <property type="component" value="Chromosome 1"/>
</dbReference>
<keyword evidence="1" id="KW-0732">Signal</keyword>
<keyword evidence="3" id="KW-1185">Reference proteome</keyword>
<evidence type="ECO:0000256" key="1">
    <source>
        <dbReference type="SAM" id="SignalP"/>
    </source>
</evidence>
<gene>
    <name evidence="2" type="ORF">PVAND_013931</name>
</gene>
<dbReference type="OrthoDB" id="10566846at2759"/>
<sequence length="102" mass="11648">MSKLLSIKLFVIVSLFVVNSKQQNDFIFPDSPLLQILKSKSELICVEETEDGFCLGEEQIDSDVGESTTESLFENRNIFVIEDICKNGFKKDRRGKCRKLVL</sequence>
<accession>A0A9J6CRQ8</accession>
<feature type="chain" id="PRO_5039926102" evidence="1">
    <location>
        <begin position="21"/>
        <end position="102"/>
    </location>
</feature>
<protein>
    <submittedName>
        <fullName evidence="2">Uncharacterized protein</fullName>
    </submittedName>
</protein>
<comment type="caution">
    <text evidence="2">The sequence shown here is derived from an EMBL/GenBank/DDBJ whole genome shotgun (WGS) entry which is preliminary data.</text>
</comment>
<proteinExistence type="predicted"/>